<evidence type="ECO:0000313" key="11">
    <source>
        <dbReference type="Proteomes" id="UP000550736"/>
    </source>
</evidence>
<protein>
    <submittedName>
        <fullName evidence="9">ABC transporter permease</fullName>
    </submittedName>
</protein>
<comment type="caution">
    <text evidence="9">The sequence shown here is derived from an EMBL/GenBank/DDBJ whole genome shotgun (WGS) entry which is preliminary data.</text>
</comment>
<dbReference type="Proteomes" id="UP000550736">
    <property type="component" value="Unassembled WGS sequence"/>
</dbReference>
<dbReference type="PANTHER" id="PTHR46795">
    <property type="entry name" value="ABC TRANSPORTER PERMEASE-RELATED-RELATED"/>
    <property type="match status" value="1"/>
</dbReference>
<dbReference type="InterPro" id="IPR003838">
    <property type="entry name" value="ABC3_permease_C"/>
</dbReference>
<name>A0A7X9WC15_STACP</name>
<comment type="similarity">
    <text evidence="6">Belongs to the ABC-4 integral membrane protein family.</text>
</comment>
<comment type="subcellular location">
    <subcellularLocation>
        <location evidence="1 6">Cell membrane</location>
        <topology evidence="1 6">Multi-pass membrane protein</topology>
    </subcellularLocation>
</comment>
<keyword evidence="6" id="KW-0813">Transport</keyword>
<keyword evidence="3 6" id="KW-0812">Transmembrane</keyword>
<feature type="transmembrane region" description="Helical" evidence="6">
    <location>
        <begin position="200"/>
        <end position="220"/>
    </location>
</feature>
<sequence>MTFKMIWKMIKRGYVTQRHIIIPFIIAVSIMFGIEYILISITQNTYTQRHSVTLPLFAVLGNVLMSMLTLIFVVYANNFVIKRRQREFAVYMILGMEKKHIKVSLVIESLINFVIISCISLIGGYLFGSLFFMLISKIWIGKSASLVDYPFDIRAMWITLIMLVVVLIVLNIINIIKVTFQSPLKLVNQNSKKTGKTSKIFTYISLLLGILLTGFGYSIALQNNTMIGSLASIFVAMLSVFIGTYFLFISLSVLILDWLKRIPNFYYKTNNFFTVSNLRSRLKSNAVSLATISLLATFLIVTLGMTIHTYRGFNERIDQIWPNEYFISVSGDVHKDKKVKKIMDSLENDIQRHVKTDTFKMYSLKSNKAEFVNNKNNTILRPNSKKFDGRLFYLSKEVPHYITTYFMTLNDYNKYHPNLSLKSNEIAINTDNSVLNKTDKIKINGTEYRLKHIKKININTLSNFMDGAYLVTKNNKIKEKLYNYLNNFSKDDDYYPRSFLEFNVMGDKKLSASQINKINKNSNNGAFVEDRPRFEKEWTGVNGGLIFVGTVVSFVLFIAIFLMMYYKQISEGYDDRREYEVMRKIGLEQDLIKKIINKQIIWIFSIPVIVAIIHTLVASKIIFNLLGFITPKNSGVFATSFIGVTLAFIAIYSLMYWVTSRIYYMIINNKH</sequence>
<keyword evidence="4 6" id="KW-1133">Transmembrane helix</keyword>
<feature type="transmembrane region" description="Helical" evidence="6">
    <location>
        <begin position="635"/>
        <end position="658"/>
    </location>
</feature>
<evidence type="ECO:0000256" key="4">
    <source>
        <dbReference type="ARBA" id="ARBA00022989"/>
    </source>
</evidence>
<keyword evidence="2 6" id="KW-1003">Cell membrane</keyword>
<dbReference type="GO" id="GO:0005886">
    <property type="term" value="C:plasma membrane"/>
    <property type="evidence" value="ECO:0007669"/>
    <property type="project" value="UniProtKB-SubCell"/>
</dbReference>
<organism evidence="9 11">
    <name type="scientific">Staphylococcus capitis</name>
    <dbReference type="NCBI Taxonomy" id="29388"/>
    <lineage>
        <taxon>Bacteria</taxon>
        <taxon>Bacillati</taxon>
        <taxon>Bacillota</taxon>
        <taxon>Bacilli</taxon>
        <taxon>Bacillales</taxon>
        <taxon>Staphylococcaceae</taxon>
        <taxon>Staphylococcus</taxon>
    </lineage>
</organism>
<dbReference type="InterPro" id="IPR052536">
    <property type="entry name" value="ABC-4_Integral_Memb_Prot"/>
</dbReference>
<feature type="transmembrane region" description="Helical" evidence="6">
    <location>
        <begin position="600"/>
        <end position="623"/>
    </location>
</feature>
<evidence type="ECO:0000256" key="6">
    <source>
        <dbReference type="PIRNR" id="PIRNR018968"/>
    </source>
</evidence>
<dbReference type="Pfam" id="PF02687">
    <property type="entry name" value="FtsX"/>
    <property type="match status" value="1"/>
</dbReference>
<evidence type="ECO:0000313" key="8">
    <source>
        <dbReference type="EMBL" id="NMK54936.1"/>
    </source>
</evidence>
<proteinExistence type="inferred from homology"/>
<dbReference type="InterPro" id="IPR027022">
    <property type="entry name" value="ABC_permease_BceB-typ"/>
</dbReference>
<dbReference type="PIRSF" id="PIRSF018968">
    <property type="entry name" value="ABC_permease_BceB"/>
    <property type="match status" value="1"/>
</dbReference>
<feature type="transmembrane region" description="Helical" evidence="6">
    <location>
        <begin position="155"/>
        <end position="180"/>
    </location>
</feature>
<evidence type="ECO:0000256" key="3">
    <source>
        <dbReference type="ARBA" id="ARBA00022692"/>
    </source>
</evidence>
<feature type="transmembrane region" description="Helical" evidence="6">
    <location>
        <begin position="286"/>
        <end position="307"/>
    </location>
</feature>
<keyword evidence="5 6" id="KW-0472">Membrane</keyword>
<dbReference type="AlphaFoldDB" id="A0A7X9WC15"/>
<evidence type="ECO:0000256" key="2">
    <source>
        <dbReference type="ARBA" id="ARBA00022475"/>
    </source>
</evidence>
<evidence type="ECO:0000256" key="5">
    <source>
        <dbReference type="ARBA" id="ARBA00023136"/>
    </source>
</evidence>
<dbReference type="Proteomes" id="UP000538955">
    <property type="component" value="Unassembled WGS sequence"/>
</dbReference>
<accession>A0A7X9WC15</accession>
<dbReference type="EMBL" id="JABBLX010000023">
    <property type="protein sequence ID" value="NMK98061.1"/>
    <property type="molecule type" value="Genomic_DNA"/>
</dbReference>
<evidence type="ECO:0000313" key="10">
    <source>
        <dbReference type="Proteomes" id="UP000538955"/>
    </source>
</evidence>
<feature type="transmembrane region" description="Helical" evidence="6">
    <location>
        <begin position="226"/>
        <end position="259"/>
    </location>
</feature>
<evidence type="ECO:0000313" key="9">
    <source>
        <dbReference type="EMBL" id="NMK98061.1"/>
    </source>
</evidence>
<dbReference type="EMBL" id="JABBMI010000069">
    <property type="protein sequence ID" value="NMK54936.1"/>
    <property type="molecule type" value="Genomic_DNA"/>
</dbReference>
<keyword evidence="10" id="KW-1185">Reference proteome</keyword>
<gene>
    <name evidence="9" type="ORF">HHM13_08140</name>
    <name evidence="8" type="ORF">HHM24_09390</name>
</gene>
<feature type="transmembrane region" description="Helical" evidence="6">
    <location>
        <begin position="544"/>
        <end position="566"/>
    </location>
</feature>
<feature type="transmembrane region" description="Helical" evidence="6">
    <location>
        <begin position="54"/>
        <end position="76"/>
    </location>
</feature>
<reference evidence="10 11" key="1">
    <citation type="submission" date="2020-04" db="EMBL/GenBank/DDBJ databases">
        <title>The Epidemiology and Molecular Characteristics of Linezolid-Resistant Staphylococcus capitis in Huashan Hospital, Shanghai.</title>
        <authorList>
            <person name="Ding L."/>
            <person name="Li P."/>
            <person name="Yang Y."/>
            <person name="Lin D."/>
            <person name="Xu X."/>
        </authorList>
    </citation>
    <scope>NUCLEOTIDE SEQUENCE [LARGE SCALE GENOMIC DNA]</scope>
    <source>
        <strain evidence="9 11">12-86</strain>
        <strain evidence="8 10">17-84</strain>
    </source>
</reference>
<dbReference type="RefSeq" id="WP_030059203.1">
    <property type="nucleotide sequence ID" value="NZ_CP098816.1"/>
</dbReference>
<feature type="transmembrane region" description="Helical" evidence="6">
    <location>
        <begin position="110"/>
        <end position="135"/>
    </location>
</feature>
<dbReference type="GO" id="GO:0055085">
    <property type="term" value="P:transmembrane transport"/>
    <property type="evidence" value="ECO:0007669"/>
    <property type="project" value="UniProtKB-UniRule"/>
</dbReference>
<feature type="transmembrane region" description="Helical" evidence="6">
    <location>
        <begin position="20"/>
        <end position="42"/>
    </location>
</feature>
<evidence type="ECO:0000259" key="7">
    <source>
        <dbReference type="Pfam" id="PF02687"/>
    </source>
</evidence>
<feature type="domain" description="ABC3 transporter permease C-terminal" evidence="7">
    <location>
        <begin position="63"/>
        <end position="183"/>
    </location>
</feature>
<dbReference type="PANTHER" id="PTHR46795:SF3">
    <property type="entry name" value="ABC TRANSPORTER PERMEASE"/>
    <property type="match status" value="1"/>
</dbReference>
<evidence type="ECO:0000256" key="1">
    <source>
        <dbReference type="ARBA" id="ARBA00004651"/>
    </source>
</evidence>